<comment type="caution">
    <text evidence="2">The sequence shown here is derived from an EMBL/GenBank/DDBJ whole genome shotgun (WGS) entry which is preliminary data.</text>
</comment>
<name>A0A371EVF1_MUCPR</name>
<gene>
    <name evidence="2" type="ORF">CR513_50819</name>
</gene>
<reference evidence="2" key="1">
    <citation type="submission" date="2018-05" db="EMBL/GenBank/DDBJ databases">
        <title>Draft genome of Mucuna pruriens seed.</title>
        <authorList>
            <person name="Nnadi N.E."/>
            <person name="Vos R."/>
            <person name="Hasami M.H."/>
            <person name="Devisetty U.K."/>
            <person name="Aguiy J.C."/>
        </authorList>
    </citation>
    <scope>NUCLEOTIDE SEQUENCE [LARGE SCALE GENOMIC DNA]</scope>
    <source>
        <strain evidence="2">JCA_2017</strain>
    </source>
</reference>
<organism evidence="2 3">
    <name type="scientific">Mucuna pruriens</name>
    <name type="common">Velvet bean</name>
    <name type="synonym">Dolichos pruriens</name>
    <dbReference type="NCBI Taxonomy" id="157652"/>
    <lineage>
        <taxon>Eukaryota</taxon>
        <taxon>Viridiplantae</taxon>
        <taxon>Streptophyta</taxon>
        <taxon>Embryophyta</taxon>
        <taxon>Tracheophyta</taxon>
        <taxon>Spermatophyta</taxon>
        <taxon>Magnoliopsida</taxon>
        <taxon>eudicotyledons</taxon>
        <taxon>Gunneridae</taxon>
        <taxon>Pentapetalae</taxon>
        <taxon>rosids</taxon>
        <taxon>fabids</taxon>
        <taxon>Fabales</taxon>
        <taxon>Fabaceae</taxon>
        <taxon>Papilionoideae</taxon>
        <taxon>50 kb inversion clade</taxon>
        <taxon>NPAAA clade</taxon>
        <taxon>indigoferoid/millettioid clade</taxon>
        <taxon>Phaseoleae</taxon>
        <taxon>Mucuna</taxon>
    </lineage>
</organism>
<feature type="compositionally biased region" description="Polar residues" evidence="1">
    <location>
        <begin position="46"/>
        <end position="59"/>
    </location>
</feature>
<dbReference type="Proteomes" id="UP000257109">
    <property type="component" value="Unassembled WGS sequence"/>
</dbReference>
<sequence>MVGKGNWFSELSAFDSSESFLPRRTSKVGPPVETTRSRAAVASMSAHETTPGHSSSSTALVRATASKPSPERGRFTSASRSALLNEFEVTRIEASHPPTMQSWKKSRSVAPAVVGAVICLSVTVLRTMSENLGQSGLSMVWIKGRKDRERKRNMILRCKLNIAREPFVRFSIA</sequence>
<dbReference type="AlphaFoldDB" id="A0A371EVF1"/>
<evidence type="ECO:0000313" key="2">
    <source>
        <dbReference type="EMBL" id="RDX69993.1"/>
    </source>
</evidence>
<dbReference type="OrthoDB" id="1664624at2759"/>
<evidence type="ECO:0000256" key="1">
    <source>
        <dbReference type="SAM" id="MobiDB-lite"/>
    </source>
</evidence>
<protein>
    <submittedName>
        <fullName evidence="2">Uncharacterized protein</fullName>
    </submittedName>
</protein>
<dbReference type="EMBL" id="QJKJ01011879">
    <property type="protein sequence ID" value="RDX69993.1"/>
    <property type="molecule type" value="Genomic_DNA"/>
</dbReference>
<feature type="region of interest" description="Disordered" evidence="1">
    <location>
        <begin position="18"/>
        <end position="78"/>
    </location>
</feature>
<keyword evidence="3" id="KW-1185">Reference proteome</keyword>
<evidence type="ECO:0000313" key="3">
    <source>
        <dbReference type="Proteomes" id="UP000257109"/>
    </source>
</evidence>
<accession>A0A371EVF1</accession>
<feature type="non-terminal residue" evidence="2">
    <location>
        <position position="1"/>
    </location>
</feature>
<proteinExistence type="predicted"/>